<feature type="region of interest" description="Disordered" evidence="1">
    <location>
        <begin position="1"/>
        <end position="136"/>
    </location>
</feature>
<dbReference type="AlphaFoldDB" id="A0AAD9FXT7"/>
<accession>A0AAD9FXT7</accession>
<evidence type="ECO:0000313" key="2">
    <source>
        <dbReference type="EMBL" id="KAK1928247.1"/>
    </source>
</evidence>
<sequence length="159" mass="17902">MFRPDYTSDDNLETLPSRGSEGEGSTQDSLMSDVSSGHTEIIPSQSSPSDSHWSFDRDDDDDDPRYAEMRSNRSSSSGSVWSNRDEGHADDSLDEESDDRLVEGDDNFDAENGRRQAEDREDENNSRLSDGVEPVIDSKSVTYRGRNDLNFEYFSLTPE</sequence>
<keyword evidence="3" id="KW-1185">Reference proteome</keyword>
<feature type="compositionally biased region" description="Low complexity" evidence="1">
    <location>
        <begin position="72"/>
        <end position="82"/>
    </location>
</feature>
<name>A0AAD9FXT7_9STRA</name>
<feature type="compositionally biased region" description="Acidic residues" evidence="1">
    <location>
        <begin position="92"/>
        <end position="109"/>
    </location>
</feature>
<gene>
    <name evidence="2" type="ORF">P3T76_016301</name>
</gene>
<comment type="caution">
    <text evidence="2">The sequence shown here is derived from an EMBL/GenBank/DDBJ whole genome shotgun (WGS) entry which is preliminary data.</text>
</comment>
<reference evidence="2" key="1">
    <citation type="submission" date="2023-08" db="EMBL/GenBank/DDBJ databases">
        <title>Reference Genome Resource for the Citrus Pathogen Phytophthora citrophthora.</title>
        <authorList>
            <person name="Moller H."/>
            <person name="Coetzee B."/>
            <person name="Rose L.J."/>
            <person name="Van Niekerk J.M."/>
        </authorList>
    </citation>
    <scope>NUCLEOTIDE SEQUENCE</scope>
    <source>
        <strain evidence="2">STE-U-9442</strain>
    </source>
</reference>
<feature type="compositionally biased region" description="Polar residues" evidence="1">
    <location>
        <begin position="23"/>
        <end position="38"/>
    </location>
</feature>
<dbReference type="Proteomes" id="UP001259832">
    <property type="component" value="Unassembled WGS sequence"/>
</dbReference>
<protein>
    <submittedName>
        <fullName evidence="2">Uncharacterized protein</fullName>
    </submittedName>
</protein>
<proteinExistence type="predicted"/>
<evidence type="ECO:0000313" key="3">
    <source>
        <dbReference type="Proteomes" id="UP001259832"/>
    </source>
</evidence>
<dbReference type="EMBL" id="JASMQC010000090">
    <property type="protein sequence ID" value="KAK1928247.1"/>
    <property type="molecule type" value="Genomic_DNA"/>
</dbReference>
<evidence type="ECO:0000256" key="1">
    <source>
        <dbReference type="SAM" id="MobiDB-lite"/>
    </source>
</evidence>
<organism evidence="2 3">
    <name type="scientific">Phytophthora citrophthora</name>
    <dbReference type="NCBI Taxonomy" id="4793"/>
    <lineage>
        <taxon>Eukaryota</taxon>
        <taxon>Sar</taxon>
        <taxon>Stramenopiles</taxon>
        <taxon>Oomycota</taxon>
        <taxon>Peronosporomycetes</taxon>
        <taxon>Peronosporales</taxon>
        <taxon>Peronosporaceae</taxon>
        <taxon>Phytophthora</taxon>
    </lineage>
</organism>